<reference evidence="4" key="1">
    <citation type="submission" date="2022-09" db="EMBL/GenBank/DDBJ databases">
        <title>Fusarium specimens isolated from Avocado Roots.</title>
        <authorList>
            <person name="Stajich J."/>
            <person name="Roper C."/>
            <person name="Heimlech-Rivalta G."/>
        </authorList>
    </citation>
    <scope>NUCLEOTIDE SEQUENCE</scope>
    <source>
        <strain evidence="4">A02</strain>
    </source>
</reference>
<protein>
    <recommendedName>
        <fullName evidence="3">Inositol polyphosphate-related phosphatase domain-containing protein</fullName>
    </recommendedName>
</protein>
<evidence type="ECO:0000256" key="2">
    <source>
        <dbReference type="SAM" id="SignalP"/>
    </source>
</evidence>
<dbReference type="Gene3D" id="3.60.10.10">
    <property type="entry name" value="Endonuclease/exonuclease/phosphatase"/>
    <property type="match status" value="1"/>
</dbReference>
<dbReference type="GO" id="GO:0005737">
    <property type="term" value="C:cytoplasm"/>
    <property type="evidence" value="ECO:0007669"/>
    <property type="project" value="TreeGrafter"/>
</dbReference>
<evidence type="ECO:0000259" key="3">
    <source>
        <dbReference type="Pfam" id="PF22669"/>
    </source>
</evidence>
<dbReference type="PANTHER" id="PTHR16320">
    <property type="entry name" value="SPHINGOMYELINASE FAMILY MEMBER"/>
    <property type="match status" value="1"/>
</dbReference>
<feature type="compositionally biased region" description="Basic and acidic residues" evidence="1">
    <location>
        <begin position="364"/>
        <end position="388"/>
    </location>
</feature>
<name>A0A9W8UYH7_9HYPO</name>
<dbReference type="PANTHER" id="PTHR16320:SF1">
    <property type="entry name" value="SPHINGOMYELINASE DDB_G0288017"/>
    <property type="match status" value="1"/>
</dbReference>
<feature type="chain" id="PRO_5040846277" description="Inositol polyphosphate-related phosphatase domain-containing protein" evidence="2">
    <location>
        <begin position="19"/>
        <end position="398"/>
    </location>
</feature>
<dbReference type="InterPro" id="IPR036691">
    <property type="entry name" value="Endo/exonu/phosph_ase_sf"/>
</dbReference>
<dbReference type="GO" id="GO:0004767">
    <property type="term" value="F:sphingomyelin phosphodiesterase activity"/>
    <property type="evidence" value="ECO:0007669"/>
    <property type="project" value="InterPro"/>
</dbReference>
<dbReference type="GO" id="GO:0016791">
    <property type="term" value="F:phosphatase activity"/>
    <property type="evidence" value="ECO:0007669"/>
    <property type="project" value="InterPro"/>
</dbReference>
<evidence type="ECO:0000256" key="1">
    <source>
        <dbReference type="SAM" id="MobiDB-lite"/>
    </source>
</evidence>
<organism evidence="4 5">
    <name type="scientific">Fusarium falciforme</name>
    <dbReference type="NCBI Taxonomy" id="195108"/>
    <lineage>
        <taxon>Eukaryota</taxon>
        <taxon>Fungi</taxon>
        <taxon>Dikarya</taxon>
        <taxon>Ascomycota</taxon>
        <taxon>Pezizomycotina</taxon>
        <taxon>Sordariomycetes</taxon>
        <taxon>Hypocreomycetidae</taxon>
        <taxon>Hypocreales</taxon>
        <taxon>Nectriaceae</taxon>
        <taxon>Fusarium</taxon>
        <taxon>Fusarium solani species complex</taxon>
    </lineage>
</organism>
<evidence type="ECO:0000313" key="5">
    <source>
        <dbReference type="Proteomes" id="UP001152087"/>
    </source>
</evidence>
<dbReference type="EMBL" id="JAOQAV010000037">
    <property type="protein sequence ID" value="KAJ4181975.1"/>
    <property type="molecule type" value="Genomic_DNA"/>
</dbReference>
<dbReference type="SUPFAM" id="SSF56219">
    <property type="entry name" value="DNase I-like"/>
    <property type="match status" value="1"/>
</dbReference>
<feature type="compositionally biased region" description="Basic and acidic residues" evidence="1">
    <location>
        <begin position="314"/>
        <end position="325"/>
    </location>
</feature>
<evidence type="ECO:0000313" key="4">
    <source>
        <dbReference type="EMBL" id="KAJ4181975.1"/>
    </source>
</evidence>
<feature type="domain" description="Inositol polyphosphate-related phosphatase" evidence="3">
    <location>
        <begin position="72"/>
        <end position="302"/>
    </location>
</feature>
<comment type="caution">
    <text evidence="4">The sequence shown here is derived from an EMBL/GenBank/DDBJ whole genome shotgun (WGS) entry which is preliminary data.</text>
</comment>
<dbReference type="Pfam" id="PF22669">
    <property type="entry name" value="Exo_endo_phos2"/>
    <property type="match status" value="1"/>
</dbReference>
<dbReference type="OrthoDB" id="40902at2759"/>
<dbReference type="InterPro" id="IPR000300">
    <property type="entry name" value="IPPc"/>
</dbReference>
<feature type="signal peptide" evidence="2">
    <location>
        <begin position="1"/>
        <end position="18"/>
    </location>
</feature>
<feature type="region of interest" description="Disordered" evidence="1">
    <location>
        <begin position="314"/>
        <end position="398"/>
    </location>
</feature>
<dbReference type="AlphaFoldDB" id="A0A9W8UYH7"/>
<gene>
    <name evidence="4" type="ORF">NW755_010663</name>
</gene>
<keyword evidence="2" id="KW-0732">Signal</keyword>
<sequence>MFFSSVALSLMAPALCLGWPVDYTGFKKASSKHNMEPCKNASSFNLLTYNVAGLPEIINRNGIEDKKLAAARIGLHLREEAYDVVHLQEDFHLHDRIITNDNHTYQTFSSGDVIDGDGLNTFSWYNCSIFDRYTWKECAINGGDCLTPKGFTYMTSHIDGLEVDLYNLHADAGNQWPDRLARSEGLDQLLRHIKKHSNGRPVILAGDFNDVWTHPKRTINKLTDAGFTDAWVKLHHNGTIPENNGKSNGCAHPPQNNSCEVVDKVFYRSGKFVHLDAVKFNYESEIFVTKYNSPLSDHAPVRVDFAWSRKAVKDHKEVQEPKMPGEAEEPEQSEQPEKAKEAKKHKGMKKPKEVKKPKQVKKPQQIEKKEKKEKTKKVEEPKKSEDPKPILYPMARGA</sequence>
<keyword evidence="5" id="KW-1185">Reference proteome</keyword>
<accession>A0A9W8UYH7</accession>
<dbReference type="Proteomes" id="UP001152087">
    <property type="component" value="Unassembled WGS sequence"/>
</dbReference>
<proteinExistence type="predicted"/>
<dbReference type="GO" id="GO:0046856">
    <property type="term" value="P:phosphatidylinositol dephosphorylation"/>
    <property type="evidence" value="ECO:0007669"/>
    <property type="project" value="InterPro"/>
</dbReference>
<dbReference type="InterPro" id="IPR038772">
    <property type="entry name" value="Sph/SMPD2-like"/>
</dbReference>